<dbReference type="SUPFAM" id="SSF57997">
    <property type="entry name" value="Tropomyosin"/>
    <property type="match status" value="1"/>
</dbReference>
<dbReference type="OrthoDB" id="3565171at2759"/>
<feature type="region of interest" description="Disordered" evidence="2">
    <location>
        <begin position="1"/>
        <end position="53"/>
    </location>
</feature>
<accession>A0A4Y8D082</accession>
<sequence>MAAKKKQATVASASRLPAGTVSLPASEAEDRAPTAENENLSVNPQQVENPQQSWPLYGPVIEYENCEEKCGSNTESDCEGFLDDDMGFLPMGWGKNDKQSSEDKERAEIARKAKLKKEKSQVPAVAVADRRDENPTASNRKVGVSLALVKLAKSCANTESMESVLEVSCHTPEQFVSESVFEDITVVKSTTSLGNPCVVCSSRSSETVTRNNVVTKSAVPELESSIKLNEKLARQERDLKSAKTQAGSLRAEIEVLNQKYRLEMQRQLDQLNESHRKEMDAMKLDLEEAEATRQKASTDLRKAREKNSAVRTERRELDLKLVAMIEEVVRLGERISTLEKQKSDALVSAEFMSIALSSSAHEAKACQLKLHVLEEHSATFQQQFRAASTSNRLQQLEKKYENLKSDHYSLEDKHNELQDDADRYRSEREEYKEDAEYYKKKRDALRDELESVEGDLQEMTARYASMQSSRDAIRKNYQELKDAHDIVGPLVKIGADIRLRFLDQARDTALNISRCEADMALRTNGNVAAHRGNAAADAALFNGNFIPEEYEEEAEEIFQKLYNHKASEYPFFDSISGRQNDCEFYVRNGAWCGIGLFTARLVKR</sequence>
<keyword evidence="1" id="KW-0175">Coiled coil</keyword>
<evidence type="ECO:0000256" key="2">
    <source>
        <dbReference type="SAM" id="MobiDB-lite"/>
    </source>
</evidence>
<gene>
    <name evidence="3" type="ORF">BOTCAL_0184g00010</name>
</gene>
<feature type="compositionally biased region" description="Polar residues" evidence="2">
    <location>
        <begin position="36"/>
        <end position="53"/>
    </location>
</feature>
<dbReference type="AlphaFoldDB" id="A0A4Y8D082"/>
<evidence type="ECO:0000313" key="4">
    <source>
        <dbReference type="Proteomes" id="UP000297299"/>
    </source>
</evidence>
<dbReference type="Proteomes" id="UP000297299">
    <property type="component" value="Unassembled WGS sequence"/>
</dbReference>
<dbReference type="EMBL" id="PHWZ01000184">
    <property type="protein sequence ID" value="TEY60180.1"/>
    <property type="molecule type" value="Genomic_DNA"/>
</dbReference>
<name>A0A4Y8D082_9HELO</name>
<keyword evidence="4" id="KW-1185">Reference proteome</keyword>
<organism evidence="3 4">
    <name type="scientific">Botryotinia calthae</name>
    <dbReference type="NCBI Taxonomy" id="38488"/>
    <lineage>
        <taxon>Eukaryota</taxon>
        <taxon>Fungi</taxon>
        <taxon>Dikarya</taxon>
        <taxon>Ascomycota</taxon>
        <taxon>Pezizomycotina</taxon>
        <taxon>Leotiomycetes</taxon>
        <taxon>Helotiales</taxon>
        <taxon>Sclerotiniaceae</taxon>
        <taxon>Botryotinia</taxon>
    </lineage>
</organism>
<comment type="caution">
    <text evidence="3">The sequence shown here is derived from an EMBL/GenBank/DDBJ whole genome shotgun (WGS) entry which is preliminary data.</text>
</comment>
<feature type="coiled-coil region" evidence="1">
    <location>
        <begin position="225"/>
        <end position="341"/>
    </location>
</feature>
<feature type="coiled-coil region" evidence="1">
    <location>
        <begin position="386"/>
        <end position="483"/>
    </location>
</feature>
<reference evidence="3 4" key="1">
    <citation type="submission" date="2017-11" db="EMBL/GenBank/DDBJ databases">
        <title>Comparative genomics of Botrytis spp.</title>
        <authorList>
            <person name="Valero-Jimenez C.A."/>
            <person name="Tapia P."/>
            <person name="Veloso J."/>
            <person name="Silva-Moreno E."/>
            <person name="Staats M."/>
            <person name="Valdes J.H."/>
            <person name="Van Kan J.A.L."/>
        </authorList>
    </citation>
    <scope>NUCLEOTIDE SEQUENCE [LARGE SCALE GENOMIC DNA]</scope>
    <source>
        <strain evidence="3 4">MUCL2830</strain>
    </source>
</reference>
<protein>
    <submittedName>
        <fullName evidence="3">Uncharacterized protein</fullName>
    </submittedName>
</protein>
<evidence type="ECO:0000313" key="3">
    <source>
        <dbReference type="EMBL" id="TEY60180.1"/>
    </source>
</evidence>
<evidence type="ECO:0000256" key="1">
    <source>
        <dbReference type="SAM" id="Coils"/>
    </source>
</evidence>
<proteinExistence type="predicted"/>
<dbReference type="Gene3D" id="1.10.287.1490">
    <property type="match status" value="1"/>
</dbReference>